<reference evidence="2 3" key="1">
    <citation type="submission" date="2018-01" db="EMBL/GenBank/DDBJ databases">
        <title>Draft genome sequences of Chryseobacterium lactis NCTC11390, Chryseobacterium oncorhynchi 701B-08, and Chryseobacterium viscerum 687B-08.</title>
        <authorList>
            <person name="Jeong J.-J."/>
            <person name="Lee Y.J."/>
            <person name="Park B."/>
            <person name="Choi I.-G."/>
            <person name="Kim K.D."/>
        </authorList>
    </citation>
    <scope>NUCLEOTIDE SEQUENCE [LARGE SCALE GENOMIC DNA]</scope>
    <source>
        <strain evidence="2 3">NCTC11390</strain>
    </source>
</reference>
<sequence length="75" mass="8465">MFTIRPKYKNKVVGFNGSAAPLGERDDFAVLAEIAVNSQDPSLLILFNKTPTAEDVKKFKTQKFMKEEKEGDKNE</sequence>
<dbReference type="AlphaFoldDB" id="A0A3G6RBW6"/>
<evidence type="ECO:0008006" key="5">
    <source>
        <dbReference type="Google" id="ProtNLM"/>
    </source>
</evidence>
<proteinExistence type="predicted"/>
<name>A0A3G6RBW6_CHRLC</name>
<dbReference type="OrthoDB" id="1274688at2"/>
<evidence type="ECO:0000313" key="1">
    <source>
        <dbReference type="EMBL" id="AZA82161.1"/>
    </source>
</evidence>
<dbReference type="Proteomes" id="UP000236262">
    <property type="component" value="Unassembled WGS sequence"/>
</dbReference>
<evidence type="ECO:0000313" key="3">
    <source>
        <dbReference type="Proteomes" id="UP000236262"/>
    </source>
</evidence>
<dbReference type="EMBL" id="PPEH01000003">
    <property type="protein sequence ID" value="PNW14162.1"/>
    <property type="molecule type" value="Genomic_DNA"/>
</dbReference>
<protein>
    <recommendedName>
        <fullName evidence="5">Phage protein</fullName>
    </recommendedName>
</protein>
<accession>A0A3G6RBW6</accession>
<dbReference type="Proteomes" id="UP000279972">
    <property type="component" value="Chromosome"/>
</dbReference>
<evidence type="ECO:0000313" key="4">
    <source>
        <dbReference type="Proteomes" id="UP000279972"/>
    </source>
</evidence>
<dbReference type="KEGG" id="clac:EG342_09720"/>
<dbReference type="RefSeq" id="WP_103291521.1">
    <property type="nucleotide sequence ID" value="NZ_CP033924.1"/>
</dbReference>
<evidence type="ECO:0000313" key="2">
    <source>
        <dbReference type="EMBL" id="PNW14162.1"/>
    </source>
</evidence>
<dbReference type="EMBL" id="CP033924">
    <property type="protein sequence ID" value="AZA82161.1"/>
    <property type="molecule type" value="Genomic_DNA"/>
</dbReference>
<keyword evidence="4" id="KW-1185">Reference proteome</keyword>
<reference evidence="1 4" key="2">
    <citation type="submission" date="2018-11" db="EMBL/GenBank/DDBJ databases">
        <title>Proposal to divide the Flavobacteriaceae and reorganize its genera based on Amino Acid Identity values calculated from whole genome sequences.</title>
        <authorList>
            <person name="Nicholson A.C."/>
            <person name="Gulvik C.A."/>
            <person name="Whitney A.M."/>
            <person name="Humrighouse B.W."/>
            <person name="Bell M."/>
            <person name="Holmes B."/>
            <person name="Steigerwalt A.G."/>
            <person name="Villarma A."/>
            <person name="Sheth M."/>
            <person name="Batra D."/>
            <person name="Pryor J."/>
            <person name="Bernardet J.-F."/>
            <person name="Hugo C."/>
            <person name="Kampfer P."/>
            <person name="Newman J."/>
            <person name="McQuiston J.R."/>
        </authorList>
    </citation>
    <scope>NUCLEOTIDE SEQUENCE [LARGE SCALE GENOMIC DNA]</scope>
    <source>
        <strain evidence="1 4">KC_1864</strain>
    </source>
</reference>
<gene>
    <name evidence="2" type="ORF">C1637_09975</name>
    <name evidence="1" type="ORF">EG342_09720</name>
</gene>
<organism evidence="2 3">
    <name type="scientific">Chryseobacterium lactis</name>
    <dbReference type="NCBI Taxonomy" id="1241981"/>
    <lineage>
        <taxon>Bacteria</taxon>
        <taxon>Pseudomonadati</taxon>
        <taxon>Bacteroidota</taxon>
        <taxon>Flavobacteriia</taxon>
        <taxon>Flavobacteriales</taxon>
        <taxon>Weeksellaceae</taxon>
        <taxon>Chryseobacterium group</taxon>
        <taxon>Chryseobacterium</taxon>
    </lineage>
</organism>